<feature type="chain" id="PRO_5041919378" evidence="1">
    <location>
        <begin position="18"/>
        <end position="67"/>
    </location>
</feature>
<evidence type="ECO:0000313" key="2">
    <source>
        <dbReference type="EMBL" id="KAK3926053.1"/>
    </source>
</evidence>
<protein>
    <submittedName>
        <fullName evidence="2">G-box-binding factor 3</fullName>
    </submittedName>
</protein>
<proteinExistence type="predicted"/>
<sequence>MFKTIVVVFALLAAVSAQYITPYISSPLYRTGYYGYSGLTGYSGYSLPYAYTYPYSGLAYNYNYLYK</sequence>
<evidence type="ECO:0000313" key="3">
    <source>
        <dbReference type="Proteomes" id="UP001219518"/>
    </source>
</evidence>
<gene>
    <name evidence="2" type="ORF">KUF71_014302</name>
</gene>
<reference evidence="2" key="2">
    <citation type="journal article" date="2023" name="BMC Genomics">
        <title>Pest status, molecular evolution, and epigenetic factors derived from the genome assembly of Frankliniella fusca, a thysanopteran phytovirus vector.</title>
        <authorList>
            <person name="Catto M.A."/>
            <person name="Labadie P.E."/>
            <person name="Jacobson A.L."/>
            <person name="Kennedy G.G."/>
            <person name="Srinivasan R."/>
            <person name="Hunt B.G."/>
        </authorList>
    </citation>
    <scope>NUCLEOTIDE SEQUENCE</scope>
    <source>
        <strain evidence="2">PL_HMW_Pooled</strain>
    </source>
</reference>
<name>A0AAE1HRH1_9NEOP</name>
<dbReference type="Proteomes" id="UP001219518">
    <property type="component" value="Unassembled WGS sequence"/>
</dbReference>
<comment type="caution">
    <text evidence="2">The sequence shown here is derived from an EMBL/GenBank/DDBJ whole genome shotgun (WGS) entry which is preliminary data.</text>
</comment>
<keyword evidence="3" id="KW-1185">Reference proteome</keyword>
<keyword evidence="1" id="KW-0732">Signal</keyword>
<feature type="signal peptide" evidence="1">
    <location>
        <begin position="1"/>
        <end position="17"/>
    </location>
</feature>
<dbReference type="AlphaFoldDB" id="A0AAE1HRH1"/>
<organism evidence="2 3">
    <name type="scientific">Frankliniella fusca</name>
    <dbReference type="NCBI Taxonomy" id="407009"/>
    <lineage>
        <taxon>Eukaryota</taxon>
        <taxon>Metazoa</taxon>
        <taxon>Ecdysozoa</taxon>
        <taxon>Arthropoda</taxon>
        <taxon>Hexapoda</taxon>
        <taxon>Insecta</taxon>
        <taxon>Pterygota</taxon>
        <taxon>Neoptera</taxon>
        <taxon>Paraneoptera</taxon>
        <taxon>Thysanoptera</taxon>
        <taxon>Terebrantia</taxon>
        <taxon>Thripoidea</taxon>
        <taxon>Thripidae</taxon>
        <taxon>Frankliniella</taxon>
    </lineage>
</organism>
<reference evidence="2" key="1">
    <citation type="submission" date="2021-07" db="EMBL/GenBank/DDBJ databases">
        <authorList>
            <person name="Catto M.A."/>
            <person name="Jacobson A."/>
            <person name="Kennedy G."/>
            <person name="Labadie P."/>
            <person name="Hunt B.G."/>
            <person name="Srinivasan R."/>
        </authorList>
    </citation>
    <scope>NUCLEOTIDE SEQUENCE</scope>
    <source>
        <strain evidence="2">PL_HMW_Pooled</strain>
        <tissue evidence="2">Head</tissue>
    </source>
</reference>
<accession>A0AAE1HRH1</accession>
<dbReference type="EMBL" id="JAHWGI010001243">
    <property type="protein sequence ID" value="KAK3926053.1"/>
    <property type="molecule type" value="Genomic_DNA"/>
</dbReference>
<evidence type="ECO:0000256" key="1">
    <source>
        <dbReference type="SAM" id="SignalP"/>
    </source>
</evidence>